<dbReference type="GO" id="GO:0005952">
    <property type="term" value="C:cAMP-dependent protein kinase complex"/>
    <property type="evidence" value="ECO:0007669"/>
    <property type="project" value="TreeGrafter"/>
</dbReference>
<keyword evidence="9" id="KW-1185">Reference proteome</keyword>
<dbReference type="AlphaFoldDB" id="A0A812LHQ9"/>
<evidence type="ECO:0000259" key="7">
    <source>
        <dbReference type="PROSITE" id="PS50011"/>
    </source>
</evidence>
<gene>
    <name evidence="8" type="primary">pkaC</name>
    <name evidence="8" type="ORF">SNAT2548_LOCUS11433</name>
</gene>
<dbReference type="PANTHER" id="PTHR24353:SF37">
    <property type="entry name" value="CAMP-DEPENDENT PROTEIN KINASE CATALYTIC SUBUNIT PRKX"/>
    <property type="match status" value="1"/>
</dbReference>
<comment type="subunit">
    <text evidence="1">Monomer.</text>
</comment>
<dbReference type="SUPFAM" id="SSF56112">
    <property type="entry name" value="Protein kinase-like (PK-like)"/>
    <property type="match status" value="1"/>
</dbReference>
<dbReference type="Proteomes" id="UP000604046">
    <property type="component" value="Unassembled WGS sequence"/>
</dbReference>
<dbReference type="InterPro" id="IPR008271">
    <property type="entry name" value="Ser/Thr_kinase_AS"/>
</dbReference>
<comment type="caution">
    <text evidence="8">The sequence shown here is derived from an EMBL/GenBank/DDBJ whole genome shotgun (WGS) entry which is preliminary data.</text>
</comment>
<name>A0A812LHQ9_9DINO</name>
<accession>A0A812LHQ9</accession>
<evidence type="ECO:0000256" key="4">
    <source>
        <dbReference type="ARBA" id="ARBA00022741"/>
    </source>
</evidence>
<keyword evidence="6" id="KW-0067">ATP-binding</keyword>
<keyword evidence="5" id="KW-0418">Kinase</keyword>
<evidence type="ECO:0000256" key="2">
    <source>
        <dbReference type="ARBA" id="ARBA00022527"/>
    </source>
</evidence>
<evidence type="ECO:0000256" key="1">
    <source>
        <dbReference type="ARBA" id="ARBA00011245"/>
    </source>
</evidence>
<sequence length="308" mass="34549">MKDLKTVKVIGAGAAGVVRLVMNKKTGMRYALKRVRKNGGKIPVEVKRECELLKAQEHPFIMRLVQTFETSKSVYILTELITGGELHGAIREIPTVLSRSQAQFYTGCLVIVLEELCEKNIVYRDLKPENVMLDAQGYLKLIDFGIAKKLEEGKTRTFTMIGTPHYMAPEIMRGHGYGTEVDLWSLGVILFEFVCGYLPFADELDDPTEVCTAVLKDPLEFPGRFKDAQCKAVIQGMLNRQPKKRLGAGLNGWEDIRSSEFFTQGHNSTTLFDKIMGRELESPVVPKGETYCEPSEIDFSLSDDNELG</sequence>
<keyword evidence="3" id="KW-0808">Transferase</keyword>
<organism evidence="8 9">
    <name type="scientific">Symbiodinium natans</name>
    <dbReference type="NCBI Taxonomy" id="878477"/>
    <lineage>
        <taxon>Eukaryota</taxon>
        <taxon>Sar</taxon>
        <taxon>Alveolata</taxon>
        <taxon>Dinophyceae</taxon>
        <taxon>Suessiales</taxon>
        <taxon>Symbiodiniaceae</taxon>
        <taxon>Symbiodinium</taxon>
    </lineage>
</organism>
<dbReference type="GO" id="GO:0004691">
    <property type="term" value="F:cAMP-dependent protein kinase activity"/>
    <property type="evidence" value="ECO:0007669"/>
    <property type="project" value="TreeGrafter"/>
</dbReference>
<dbReference type="PANTHER" id="PTHR24353">
    <property type="entry name" value="CYCLIC NUCLEOTIDE-DEPENDENT PROTEIN KINASE"/>
    <property type="match status" value="1"/>
</dbReference>
<reference evidence="8" key="1">
    <citation type="submission" date="2021-02" db="EMBL/GenBank/DDBJ databases">
        <authorList>
            <person name="Dougan E. K."/>
            <person name="Rhodes N."/>
            <person name="Thang M."/>
            <person name="Chan C."/>
        </authorList>
    </citation>
    <scope>NUCLEOTIDE SEQUENCE</scope>
</reference>
<dbReference type="InterPro" id="IPR011009">
    <property type="entry name" value="Kinase-like_dom_sf"/>
</dbReference>
<dbReference type="SMART" id="SM00220">
    <property type="entry name" value="S_TKc"/>
    <property type="match status" value="1"/>
</dbReference>
<dbReference type="Pfam" id="PF00069">
    <property type="entry name" value="Pkinase"/>
    <property type="match status" value="1"/>
</dbReference>
<dbReference type="EMBL" id="CAJNDS010001024">
    <property type="protein sequence ID" value="CAE7244430.1"/>
    <property type="molecule type" value="Genomic_DNA"/>
</dbReference>
<keyword evidence="4" id="KW-0547">Nucleotide-binding</keyword>
<dbReference type="Gene3D" id="1.10.510.10">
    <property type="entry name" value="Transferase(Phosphotransferase) domain 1"/>
    <property type="match status" value="1"/>
</dbReference>
<dbReference type="FunFam" id="1.10.510.10:FF:000571">
    <property type="entry name" value="Maternal embryonic leucine zipper kinase"/>
    <property type="match status" value="1"/>
</dbReference>
<feature type="domain" description="Protein kinase" evidence="7">
    <location>
        <begin position="4"/>
        <end position="262"/>
    </location>
</feature>
<protein>
    <submittedName>
        <fullName evidence="8">PkaC protein</fullName>
    </submittedName>
</protein>
<dbReference type="Gene3D" id="3.30.200.20">
    <property type="entry name" value="Phosphorylase Kinase, domain 1"/>
    <property type="match status" value="1"/>
</dbReference>
<evidence type="ECO:0000313" key="9">
    <source>
        <dbReference type="Proteomes" id="UP000604046"/>
    </source>
</evidence>
<evidence type="ECO:0000313" key="8">
    <source>
        <dbReference type="EMBL" id="CAE7244430.1"/>
    </source>
</evidence>
<dbReference type="PROSITE" id="PS00108">
    <property type="entry name" value="PROTEIN_KINASE_ST"/>
    <property type="match status" value="1"/>
</dbReference>
<keyword evidence="2" id="KW-0723">Serine/threonine-protein kinase</keyword>
<dbReference type="OrthoDB" id="417954at2759"/>
<dbReference type="GO" id="GO:0005524">
    <property type="term" value="F:ATP binding"/>
    <property type="evidence" value="ECO:0007669"/>
    <property type="project" value="UniProtKB-KW"/>
</dbReference>
<proteinExistence type="predicted"/>
<evidence type="ECO:0000256" key="5">
    <source>
        <dbReference type="ARBA" id="ARBA00022777"/>
    </source>
</evidence>
<evidence type="ECO:0000256" key="3">
    <source>
        <dbReference type="ARBA" id="ARBA00022679"/>
    </source>
</evidence>
<evidence type="ECO:0000256" key="6">
    <source>
        <dbReference type="ARBA" id="ARBA00022840"/>
    </source>
</evidence>
<dbReference type="PROSITE" id="PS50011">
    <property type="entry name" value="PROTEIN_KINASE_DOM"/>
    <property type="match status" value="1"/>
</dbReference>
<dbReference type="InterPro" id="IPR000719">
    <property type="entry name" value="Prot_kinase_dom"/>
</dbReference>